<dbReference type="AlphaFoldDB" id="A0A3P7QI29"/>
<sequence>MSRAGYKGQYGHHDVPEEDKIKLDALYMQATTGDYGRSNNGTLVSDMLIYWS</sequence>
<dbReference type="OrthoDB" id="5843584at2759"/>
<name>A0A3P7QI29_CYLGO</name>
<dbReference type="Proteomes" id="UP000271889">
    <property type="component" value="Unassembled WGS sequence"/>
</dbReference>
<evidence type="ECO:0000313" key="2">
    <source>
        <dbReference type="Proteomes" id="UP000271889"/>
    </source>
</evidence>
<proteinExistence type="predicted"/>
<dbReference type="EMBL" id="UYRV01116208">
    <property type="protein sequence ID" value="VDN29949.1"/>
    <property type="molecule type" value="Genomic_DNA"/>
</dbReference>
<keyword evidence="2" id="KW-1185">Reference proteome</keyword>
<organism evidence="1 2">
    <name type="scientific">Cylicostephanus goldi</name>
    <name type="common">Nematode worm</name>
    <dbReference type="NCBI Taxonomy" id="71465"/>
    <lineage>
        <taxon>Eukaryota</taxon>
        <taxon>Metazoa</taxon>
        <taxon>Ecdysozoa</taxon>
        <taxon>Nematoda</taxon>
        <taxon>Chromadorea</taxon>
        <taxon>Rhabditida</taxon>
        <taxon>Rhabditina</taxon>
        <taxon>Rhabditomorpha</taxon>
        <taxon>Strongyloidea</taxon>
        <taxon>Strongylidae</taxon>
        <taxon>Cylicostephanus</taxon>
    </lineage>
</organism>
<reference evidence="1 2" key="1">
    <citation type="submission" date="2018-11" db="EMBL/GenBank/DDBJ databases">
        <authorList>
            <consortium name="Pathogen Informatics"/>
        </authorList>
    </citation>
    <scope>NUCLEOTIDE SEQUENCE [LARGE SCALE GENOMIC DNA]</scope>
</reference>
<evidence type="ECO:0000313" key="1">
    <source>
        <dbReference type="EMBL" id="VDN29949.1"/>
    </source>
</evidence>
<accession>A0A3P7QI29</accession>
<gene>
    <name evidence="1" type="ORF">CGOC_LOCUS11411</name>
</gene>
<protein>
    <submittedName>
        <fullName evidence="1">Uncharacterized protein</fullName>
    </submittedName>
</protein>